<evidence type="ECO:0000313" key="3">
    <source>
        <dbReference type="EMBL" id="CAF1534023.1"/>
    </source>
</evidence>
<gene>
    <name evidence="2" type="ORF">GPM918_LOCUS19344</name>
    <name evidence="3" type="ORF">OVA965_LOCUS38408</name>
    <name evidence="4" type="ORF">SRO942_LOCUS19341</name>
    <name evidence="5" type="ORF">TMI583_LOCUS39588</name>
</gene>
<dbReference type="EMBL" id="CAJNOK010037868">
    <property type="protein sequence ID" value="CAF1534023.1"/>
    <property type="molecule type" value="Genomic_DNA"/>
</dbReference>
<dbReference type="Gene3D" id="3.30.230.70">
    <property type="entry name" value="GHMP Kinase, N-terminal domain"/>
    <property type="match status" value="1"/>
</dbReference>
<comment type="caution">
    <text evidence="2">The sequence shown here is derived from an EMBL/GenBank/DDBJ whole genome shotgun (WGS) entry which is preliminary data.</text>
</comment>
<dbReference type="AlphaFoldDB" id="A0A814Q1C1"/>
<accession>A0A814Q1C1</accession>
<dbReference type="OrthoDB" id="2504340at2759"/>
<name>A0A814Q1C1_9BILA</name>
<dbReference type="Proteomes" id="UP000681722">
    <property type="component" value="Unassembled WGS sequence"/>
</dbReference>
<dbReference type="InterPro" id="IPR027408">
    <property type="entry name" value="PNPase/RNase_PH_dom_sf"/>
</dbReference>
<dbReference type="SUPFAM" id="SSF54211">
    <property type="entry name" value="Ribosomal protein S5 domain 2-like"/>
    <property type="match status" value="1"/>
</dbReference>
<dbReference type="EMBL" id="CAJOBC010005836">
    <property type="protein sequence ID" value="CAF3877589.1"/>
    <property type="molecule type" value="Genomic_DNA"/>
</dbReference>
<keyword evidence="6" id="KW-1185">Reference proteome</keyword>
<dbReference type="Pfam" id="PF01138">
    <property type="entry name" value="RNase_PH"/>
    <property type="match status" value="1"/>
</dbReference>
<dbReference type="Proteomes" id="UP000663829">
    <property type="component" value="Unassembled WGS sequence"/>
</dbReference>
<dbReference type="Proteomes" id="UP000677228">
    <property type="component" value="Unassembled WGS sequence"/>
</dbReference>
<dbReference type="Proteomes" id="UP000682733">
    <property type="component" value="Unassembled WGS sequence"/>
</dbReference>
<dbReference type="InterPro" id="IPR001247">
    <property type="entry name" value="ExoRNase_PH_dom1"/>
</dbReference>
<organism evidence="2 6">
    <name type="scientific">Didymodactylos carnosus</name>
    <dbReference type="NCBI Taxonomy" id="1234261"/>
    <lineage>
        <taxon>Eukaryota</taxon>
        <taxon>Metazoa</taxon>
        <taxon>Spiralia</taxon>
        <taxon>Gnathifera</taxon>
        <taxon>Rotifera</taxon>
        <taxon>Eurotatoria</taxon>
        <taxon>Bdelloidea</taxon>
        <taxon>Philodinida</taxon>
        <taxon>Philodinidae</taxon>
        <taxon>Didymodactylos</taxon>
    </lineage>
</organism>
<protein>
    <recommendedName>
        <fullName evidence="1">Exoribonuclease phosphorolytic domain-containing protein</fullName>
    </recommendedName>
</protein>
<dbReference type="InterPro" id="IPR020568">
    <property type="entry name" value="Ribosomal_Su5_D2-typ_SF"/>
</dbReference>
<evidence type="ECO:0000313" key="4">
    <source>
        <dbReference type="EMBL" id="CAF3877589.1"/>
    </source>
</evidence>
<proteinExistence type="predicted"/>
<evidence type="ECO:0000259" key="1">
    <source>
        <dbReference type="Pfam" id="PF01138"/>
    </source>
</evidence>
<reference evidence="2" key="1">
    <citation type="submission" date="2021-02" db="EMBL/GenBank/DDBJ databases">
        <authorList>
            <person name="Nowell W R."/>
        </authorList>
    </citation>
    <scope>NUCLEOTIDE SEQUENCE</scope>
</reference>
<evidence type="ECO:0000313" key="5">
    <source>
        <dbReference type="EMBL" id="CAF4321261.1"/>
    </source>
</evidence>
<feature type="domain" description="Exoribonuclease phosphorolytic" evidence="1">
    <location>
        <begin position="48"/>
        <end position="106"/>
    </location>
</feature>
<dbReference type="EMBL" id="CAJNOQ010005836">
    <property type="protein sequence ID" value="CAF1113439.1"/>
    <property type="molecule type" value="Genomic_DNA"/>
</dbReference>
<dbReference type="EMBL" id="CAJOBA010060127">
    <property type="protein sequence ID" value="CAF4321261.1"/>
    <property type="molecule type" value="Genomic_DNA"/>
</dbReference>
<sequence>MLSSTNCGWVDEPDELFDPIQFAVDLNIPDKNNSTNGDVNSVANNEHVFISKGLITKANGSSYIKLGSTKITCSIYGPHETTTDESYSKYLLETSIKFSPFARQKRIDPLRITYENSNDIVLINLFNEDCNIQKTFPLYI</sequence>
<evidence type="ECO:0000313" key="6">
    <source>
        <dbReference type="Proteomes" id="UP000663829"/>
    </source>
</evidence>
<evidence type="ECO:0000313" key="2">
    <source>
        <dbReference type="EMBL" id="CAF1113439.1"/>
    </source>
</evidence>